<protein>
    <submittedName>
        <fullName evidence="2">Uncharacterized protein</fullName>
    </submittedName>
</protein>
<dbReference type="AlphaFoldDB" id="A0A8H6L0K4"/>
<reference evidence="2 3" key="1">
    <citation type="journal article" date="2020" name="Genomics">
        <title>Complete, high-quality genomes from long-read metagenomic sequencing of two wolf lichen thalli reveals enigmatic genome architecture.</title>
        <authorList>
            <person name="McKenzie S.K."/>
            <person name="Walston R.F."/>
            <person name="Allen J.L."/>
        </authorList>
    </citation>
    <scope>NUCLEOTIDE SEQUENCE [LARGE SCALE GENOMIC DNA]</scope>
    <source>
        <strain evidence="2">WasteWater2</strain>
    </source>
</reference>
<evidence type="ECO:0000313" key="2">
    <source>
        <dbReference type="EMBL" id="KAF6231105.1"/>
    </source>
</evidence>
<dbReference type="OrthoDB" id="10610825at2759"/>
<accession>A0A8H6L0K4</accession>
<sequence length="115" mass="12862">MSHQKGWAQHPLFLALNVSIMLGYLLDRDLDREVKSIAAVENRTRYQGFNYTSVAIAKGDYASLSERMSGCTVSLAGLKRMSKVLNEFLAEIFIYSQRYGIIGNHTLEEVNSKGG</sequence>
<comment type="caution">
    <text evidence="2">The sequence shown here is derived from an EMBL/GenBank/DDBJ whole genome shotgun (WGS) entry which is preliminary data.</text>
</comment>
<dbReference type="GeneID" id="59292451"/>
<proteinExistence type="predicted"/>
<evidence type="ECO:0000313" key="3">
    <source>
        <dbReference type="Proteomes" id="UP000578531"/>
    </source>
</evidence>
<evidence type="ECO:0000256" key="1">
    <source>
        <dbReference type="SAM" id="SignalP"/>
    </source>
</evidence>
<feature type="chain" id="PRO_5034833570" evidence="1">
    <location>
        <begin position="24"/>
        <end position="115"/>
    </location>
</feature>
<dbReference type="RefSeq" id="XP_037160538.1">
    <property type="nucleotide sequence ID" value="XM_037312690.1"/>
</dbReference>
<keyword evidence="3" id="KW-1185">Reference proteome</keyword>
<organism evidence="2 3">
    <name type="scientific">Letharia columbiana</name>
    <dbReference type="NCBI Taxonomy" id="112416"/>
    <lineage>
        <taxon>Eukaryota</taxon>
        <taxon>Fungi</taxon>
        <taxon>Dikarya</taxon>
        <taxon>Ascomycota</taxon>
        <taxon>Pezizomycotina</taxon>
        <taxon>Lecanoromycetes</taxon>
        <taxon>OSLEUM clade</taxon>
        <taxon>Lecanoromycetidae</taxon>
        <taxon>Lecanorales</taxon>
        <taxon>Lecanorineae</taxon>
        <taxon>Parmeliaceae</taxon>
        <taxon>Letharia</taxon>
    </lineage>
</organism>
<dbReference type="Proteomes" id="UP000578531">
    <property type="component" value="Unassembled WGS sequence"/>
</dbReference>
<name>A0A8H6L0K4_9LECA</name>
<gene>
    <name evidence="2" type="ORF">HO173_010805</name>
</gene>
<dbReference type="EMBL" id="JACCJC010000061">
    <property type="protein sequence ID" value="KAF6231105.1"/>
    <property type="molecule type" value="Genomic_DNA"/>
</dbReference>
<keyword evidence="1" id="KW-0732">Signal</keyword>
<feature type="signal peptide" evidence="1">
    <location>
        <begin position="1"/>
        <end position="23"/>
    </location>
</feature>